<dbReference type="AlphaFoldDB" id="A0AA35UVH4"/>
<dbReference type="EMBL" id="OX465086">
    <property type="protein sequence ID" value="CAI9261426.1"/>
    <property type="molecule type" value="Genomic_DNA"/>
</dbReference>
<proteinExistence type="predicted"/>
<dbReference type="PANTHER" id="PTHR33070:SF92">
    <property type="entry name" value="DUF241 DOMAIN PROTEIN"/>
    <property type="match status" value="1"/>
</dbReference>
<reference evidence="1" key="1">
    <citation type="submission" date="2023-04" db="EMBL/GenBank/DDBJ databases">
        <authorList>
            <person name="Vijverberg K."/>
            <person name="Xiong W."/>
            <person name="Schranz E."/>
        </authorList>
    </citation>
    <scope>NUCLEOTIDE SEQUENCE</scope>
</reference>
<name>A0AA35UVH4_LACSI</name>
<dbReference type="Proteomes" id="UP001177003">
    <property type="component" value="Chromosome 0"/>
</dbReference>
<accession>A0AA35UVH4</accession>
<organism evidence="1 2">
    <name type="scientific">Lactuca saligna</name>
    <name type="common">Willowleaf lettuce</name>
    <dbReference type="NCBI Taxonomy" id="75948"/>
    <lineage>
        <taxon>Eukaryota</taxon>
        <taxon>Viridiplantae</taxon>
        <taxon>Streptophyta</taxon>
        <taxon>Embryophyta</taxon>
        <taxon>Tracheophyta</taxon>
        <taxon>Spermatophyta</taxon>
        <taxon>Magnoliopsida</taxon>
        <taxon>eudicotyledons</taxon>
        <taxon>Gunneridae</taxon>
        <taxon>Pentapetalae</taxon>
        <taxon>asterids</taxon>
        <taxon>campanulids</taxon>
        <taxon>Asterales</taxon>
        <taxon>Asteraceae</taxon>
        <taxon>Cichorioideae</taxon>
        <taxon>Cichorieae</taxon>
        <taxon>Lactucinae</taxon>
        <taxon>Lactuca</taxon>
    </lineage>
</organism>
<gene>
    <name evidence="1" type="ORF">LSALG_LOCUS2215</name>
</gene>
<keyword evidence="2" id="KW-1185">Reference proteome</keyword>
<protein>
    <submittedName>
        <fullName evidence="1">Uncharacterized protein</fullName>
    </submittedName>
</protein>
<dbReference type="Pfam" id="PF03087">
    <property type="entry name" value="BPS1"/>
    <property type="match status" value="1"/>
</dbReference>
<evidence type="ECO:0000313" key="2">
    <source>
        <dbReference type="Proteomes" id="UP001177003"/>
    </source>
</evidence>
<dbReference type="InterPro" id="IPR004320">
    <property type="entry name" value="BPS1_pln"/>
</dbReference>
<evidence type="ECO:0000313" key="1">
    <source>
        <dbReference type="EMBL" id="CAI9261426.1"/>
    </source>
</evidence>
<dbReference type="GO" id="GO:0048367">
    <property type="term" value="P:shoot system development"/>
    <property type="evidence" value="ECO:0007669"/>
    <property type="project" value="InterPro"/>
</dbReference>
<dbReference type="PANTHER" id="PTHR33070">
    <property type="entry name" value="OS06G0725500 PROTEIN"/>
    <property type="match status" value="1"/>
</dbReference>
<dbReference type="GO" id="GO:0048364">
    <property type="term" value="P:root development"/>
    <property type="evidence" value="ECO:0007669"/>
    <property type="project" value="InterPro"/>
</dbReference>
<sequence length="290" mass="32893">MENSTKPQFRSISLPSKLTPISTRIKLNLANLNTLTPLCSSVSYQTSFVCLVDLYLSVDELITSYRIQQVDLQCNNKLLIEDVLVESTTLLDSCSNLLEFLALMKKNVRNLQSALRRKGVAIDASGEADIMDYLLYRKKAKKNIMQYLRSLEKMERETEARMVSGEDDHLSMVIGVLRQIVSATISVFRGLFFCLSGKTKVDKGLSLMSRLVPMSRPAYGKIQEITTDVDMIDVTLRSLQKNKSKSIDVQMVTERLLNLDHQIEGYEVELDSLFRRLIQTRVSLLNILGN</sequence>